<evidence type="ECO:0000259" key="8">
    <source>
        <dbReference type="Pfam" id="PF17745"/>
    </source>
</evidence>
<organism evidence="9 10">
    <name type="scientific">Cladonia borealis</name>
    <dbReference type="NCBI Taxonomy" id="184061"/>
    <lineage>
        <taxon>Eukaryota</taxon>
        <taxon>Fungi</taxon>
        <taxon>Dikarya</taxon>
        <taxon>Ascomycota</taxon>
        <taxon>Pezizomycotina</taxon>
        <taxon>Lecanoromycetes</taxon>
        <taxon>OSLEUM clade</taxon>
        <taxon>Lecanoromycetidae</taxon>
        <taxon>Lecanorales</taxon>
        <taxon>Lecanorineae</taxon>
        <taxon>Cladoniaceae</taxon>
        <taxon>Cladonia</taxon>
    </lineage>
</organism>
<feature type="domain" description="Ribonuclease H2 subunit B wHTH" evidence="7">
    <location>
        <begin position="125"/>
        <end position="329"/>
    </location>
</feature>
<evidence type="ECO:0000313" key="9">
    <source>
        <dbReference type="EMBL" id="KAK0513155.1"/>
    </source>
</evidence>
<name>A0AA39R3K7_9LECA</name>
<dbReference type="GO" id="GO:0032299">
    <property type="term" value="C:ribonuclease H2 complex"/>
    <property type="evidence" value="ECO:0007669"/>
    <property type="project" value="InterPro"/>
</dbReference>
<feature type="compositionally biased region" description="Polar residues" evidence="6">
    <location>
        <begin position="245"/>
        <end position="270"/>
    </location>
</feature>
<evidence type="ECO:0000259" key="7">
    <source>
        <dbReference type="Pfam" id="PF09468"/>
    </source>
</evidence>
<accession>A0AA39R3K7</accession>
<evidence type="ECO:0000256" key="5">
    <source>
        <dbReference type="ARBA" id="ARBA00033464"/>
    </source>
</evidence>
<dbReference type="GO" id="GO:0006401">
    <property type="term" value="P:RNA catabolic process"/>
    <property type="evidence" value="ECO:0007669"/>
    <property type="project" value="TreeGrafter"/>
</dbReference>
<dbReference type="InterPro" id="IPR019024">
    <property type="entry name" value="RNase_H2_suB_wHTH"/>
</dbReference>
<gene>
    <name evidence="9" type="ORF">JMJ35_004141</name>
</gene>
<dbReference type="AlphaFoldDB" id="A0AA39R3K7"/>
<dbReference type="Pfam" id="PF09468">
    <property type="entry name" value="RNase_H2-Ydr279"/>
    <property type="match status" value="1"/>
</dbReference>
<evidence type="ECO:0000313" key="10">
    <source>
        <dbReference type="Proteomes" id="UP001166286"/>
    </source>
</evidence>
<dbReference type="InterPro" id="IPR040456">
    <property type="entry name" value="RNase_H2_suB"/>
</dbReference>
<dbReference type="PANTHER" id="PTHR13383">
    <property type="entry name" value="RIBONUCLEASE H2 SUBUNIT B"/>
    <property type="match status" value="1"/>
</dbReference>
<comment type="function">
    <text evidence="4">Non catalytic subunit of RNase H2, an endonuclease that specifically degrades the RNA of RNA:DNA hybrids. Participates in DNA replication, possibly by mediating the removal of lagging-strand Okazaki fragment RNA primers during DNA replication. Mediates the excision of single ribonucleotides from DNA:RNA duplexes.</text>
</comment>
<evidence type="ECO:0000256" key="1">
    <source>
        <dbReference type="ARBA" id="ARBA00004123"/>
    </source>
</evidence>
<comment type="subcellular location">
    <subcellularLocation>
        <location evidence="1">Nucleus</location>
    </subcellularLocation>
</comment>
<feature type="region of interest" description="Disordered" evidence="6">
    <location>
        <begin position="375"/>
        <end position="412"/>
    </location>
</feature>
<dbReference type="EMBL" id="JAFEKC020000008">
    <property type="protein sequence ID" value="KAK0513155.1"/>
    <property type="molecule type" value="Genomic_DNA"/>
</dbReference>
<keyword evidence="3" id="KW-0539">Nucleus</keyword>
<feature type="region of interest" description="Disordered" evidence="6">
    <location>
        <begin position="241"/>
        <end position="286"/>
    </location>
</feature>
<feature type="compositionally biased region" description="Low complexity" evidence="6">
    <location>
        <begin position="271"/>
        <end position="286"/>
    </location>
</feature>
<evidence type="ECO:0000256" key="2">
    <source>
        <dbReference type="ARBA" id="ARBA00019062"/>
    </source>
</evidence>
<dbReference type="Gene3D" id="1.10.20.120">
    <property type="match status" value="1"/>
</dbReference>
<dbReference type="GO" id="GO:0005654">
    <property type="term" value="C:nucleoplasm"/>
    <property type="evidence" value="ECO:0007669"/>
    <property type="project" value="TreeGrafter"/>
</dbReference>
<reference evidence="9" key="1">
    <citation type="submission" date="2023-03" db="EMBL/GenBank/DDBJ databases">
        <title>Complete genome of Cladonia borealis.</title>
        <authorList>
            <person name="Park H."/>
        </authorList>
    </citation>
    <scope>NUCLEOTIDE SEQUENCE</scope>
    <source>
        <strain evidence="9">ANT050790</strain>
    </source>
</reference>
<dbReference type="InterPro" id="IPR041195">
    <property type="entry name" value="Rnh202_N"/>
</dbReference>
<evidence type="ECO:0000256" key="4">
    <source>
        <dbReference type="ARBA" id="ARBA00024778"/>
    </source>
</evidence>
<dbReference type="PANTHER" id="PTHR13383:SF11">
    <property type="entry name" value="RIBONUCLEASE H2 SUBUNIT B"/>
    <property type="match status" value="1"/>
</dbReference>
<dbReference type="Proteomes" id="UP001166286">
    <property type="component" value="Unassembled WGS sequence"/>
</dbReference>
<comment type="caution">
    <text evidence="9">The sequence shown here is derived from an EMBL/GenBank/DDBJ whole genome shotgun (WGS) entry which is preliminary data.</text>
</comment>
<feature type="domain" description="Rnh202 triple barrel" evidence="8">
    <location>
        <begin position="10"/>
        <end position="122"/>
    </location>
</feature>
<protein>
    <recommendedName>
        <fullName evidence="2">Ribonuclease H2 subunit B</fullName>
    </recommendedName>
    <alternativeName>
        <fullName evidence="5">Ribonuclease HI subunit B</fullName>
    </alternativeName>
</protein>
<dbReference type="CDD" id="cd09270">
    <property type="entry name" value="RNase_H2-B"/>
    <property type="match status" value="1"/>
</dbReference>
<evidence type="ECO:0000256" key="3">
    <source>
        <dbReference type="ARBA" id="ARBA00023242"/>
    </source>
</evidence>
<dbReference type="Gene3D" id="2.20.25.530">
    <property type="match status" value="1"/>
</dbReference>
<proteinExistence type="predicted"/>
<dbReference type="Pfam" id="PF17745">
    <property type="entry name" value="Ydr279_N"/>
    <property type="match status" value="1"/>
</dbReference>
<keyword evidence="10" id="KW-1185">Reference proteome</keyword>
<sequence length="432" mass="47649">MATQPPKLLILPESRSRQARICTLAHPRTSNPSRYLFDPEKGIYEFTKVAAPKSASRSWLIGRAGLSRQTIGIGNTKEASSTETFHVANEETALDIEPATDRPISDGYVLKNAELLIATPIDYLFLVLPCFASPSAAGSPSKKRLFLSADDLLEKLSEKSKHFNHILSHANTRQAMEERMQAVCDTVDAGDEKMYRLSEEKLLSELVLKAENMIARGLPSTIEEKFIRKALETPVLVLTREESTVSEANASQNDTPMSESITSESADSQISTTTSDSKASATSAATDMTIPNEPISTANTTSLYHLLRLRTAISYILSSYIPPSLSTTLEPLLSSAQSPIDFAPLNKHLADIAKLRAEALASRSLGDFSRKRSMYEEDDAVETRAEKKRKEEEEVKRKKAGESRGIRDLKKVDTKGMKKMSDFFGKTAAKKK</sequence>
<evidence type="ECO:0000256" key="6">
    <source>
        <dbReference type="SAM" id="MobiDB-lite"/>
    </source>
</evidence>